<protein>
    <submittedName>
        <fullName evidence="1">Uncharacterized protein</fullName>
    </submittedName>
</protein>
<evidence type="ECO:0000313" key="1">
    <source>
        <dbReference type="EMBL" id="VAW37297.1"/>
    </source>
</evidence>
<gene>
    <name evidence="1" type="ORF">MNBD_CHLOROFLEXI01-743</name>
</gene>
<name>A0A3B0VG54_9ZZZZ</name>
<reference evidence="1" key="1">
    <citation type="submission" date="2018-06" db="EMBL/GenBank/DDBJ databases">
        <authorList>
            <person name="Zhirakovskaya E."/>
        </authorList>
    </citation>
    <scope>NUCLEOTIDE SEQUENCE</scope>
</reference>
<dbReference type="AlphaFoldDB" id="A0A3B0VG54"/>
<sequence length="400" mass="44978">MARNELLRNGRLGKPFHPYRDENQLIIAGGWAPWWQNRADGDPDWKNRQPVYSPYSLDDSLTQQLSTPWGTHEAGLWQQIPSVAGNQYELTVEGQAWSSEDAASGSQLEASDVNMQIGIDPTGGLDPSSPLIIWSDPAQPLSRWETLRVQAEAEASIITIYLKSAPNLPKRLQSIFWRHAFLRPIGRHKRGVNIVGLGDTHIALEPEQPKPGEPITAVVSSSRNHPFVELIITRPDDTDGKIIAEGRTYDDERHLWRFQFFTDMDGLYDIRFVGDHGARLLALRLLQVARNVQLVPSDAARFNYRRVYVLLPPTASQKWMLAAVKGGYDGRFTIGFSADDAGLGTLENRQVLAVNPHHWPEVLTASWFKQHYPGVQFTAVVANQPEDLAVWLKNWTGLDP</sequence>
<dbReference type="EMBL" id="UOEU01000661">
    <property type="protein sequence ID" value="VAW37297.1"/>
    <property type="molecule type" value="Genomic_DNA"/>
</dbReference>
<accession>A0A3B0VG54</accession>
<organism evidence="1">
    <name type="scientific">hydrothermal vent metagenome</name>
    <dbReference type="NCBI Taxonomy" id="652676"/>
    <lineage>
        <taxon>unclassified sequences</taxon>
        <taxon>metagenomes</taxon>
        <taxon>ecological metagenomes</taxon>
    </lineage>
</organism>
<proteinExistence type="predicted"/>